<evidence type="ECO:0000256" key="1">
    <source>
        <dbReference type="SAM" id="MobiDB-lite"/>
    </source>
</evidence>
<keyword evidence="3" id="KW-1185">Reference proteome</keyword>
<dbReference type="AlphaFoldDB" id="A0AAW1VGD5"/>
<organism evidence="2 3">
    <name type="scientific">Rubus argutus</name>
    <name type="common">Southern blackberry</name>
    <dbReference type="NCBI Taxonomy" id="59490"/>
    <lineage>
        <taxon>Eukaryota</taxon>
        <taxon>Viridiplantae</taxon>
        <taxon>Streptophyta</taxon>
        <taxon>Embryophyta</taxon>
        <taxon>Tracheophyta</taxon>
        <taxon>Spermatophyta</taxon>
        <taxon>Magnoliopsida</taxon>
        <taxon>eudicotyledons</taxon>
        <taxon>Gunneridae</taxon>
        <taxon>Pentapetalae</taxon>
        <taxon>rosids</taxon>
        <taxon>fabids</taxon>
        <taxon>Rosales</taxon>
        <taxon>Rosaceae</taxon>
        <taxon>Rosoideae</taxon>
        <taxon>Rosoideae incertae sedis</taxon>
        <taxon>Rubus</taxon>
    </lineage>
</organism>
<name>A0AAW1VGD5_RUBAR</name>
<evidence type="ECO:0000313" key="2">
    <source>
        <dbReference type="EMBL" id="KAK9902381.1"/>
    </source>
</evidence>
<proteinExistence type="predicted"/>
<dbReference type="EMBL" id="JBEDUW010000258">
    <property type="protein sequence ID" value="KAK9902381.1"/>
    <property type="molecule type" value="Genomic_DNA"/>
</dbReference>
<comment type="caution">
    <text evidence="2">The sequence shown here is derived from an EMBL/GenBank/DDBJ whole genome shotgun (WGS) entry which is preliminary data.</text>
</comment>
<evidence type="ECO:0000313" key="3">
    <source>
        <dbReference type="Proteomes" id="UP001457282"/>
    </source>
</evidence>
<sequence length="101" mass="10802">MYTQQIGQASLTTTTMVASSILLSSPSLIAHPKPVLTTNSCCHAQSTAHTLHSATKNPIPSNPRISPCPEPELCKSKPSPYPCRRCLAKPPPPLQTRKEAG</sequence>
<feature type="region of interest" description="Disordered" evidence="1">
    <location>
        <begin position="51"/>
        <end position="101"/>
    </location>
</feature>
<accession>A0AAW1VGD5</accession>
<dbReference type="Proteomes" id="UP001457282">
    <property type="component" value="Unassembled WGS sequence"/>
</dbReference>
<reference evidence="2 3" key="1">
    <citation type="journal article" date="2023" name="G3 (Bethesda)">
        <title>A chromosome-length genome assembly and annotation of blackberry (Rubus argutus, cv. 'Hillquist').</title>
        <authorList>
            <person name="Bruna T."/>
            <person name="Aryal R."/>
            <person name="Dudchenko O."/>
            <person name="Sargent D.J."/>
            <person name="Mead D."/>
            <person name="Buti M."/>
            <person name="Cavallini A."/>
            <person name="Hytonen T."/>
            <person name="Andres J."/>
            <person name="Pham M."/>
            <person name="Weisz D."/>
            <person name="Mascagni F."/>
            <person name="Usai G."/>
            <person name="Natali L."/>
            <person name="Bassil N."/>
            <person name="Fernandez G.E."/>
            <person name="Lomsadze A."/>
            <person name="Armour M."/>
            <person name="Olukolu B."/>
            <person name="Poorten T."/>
            <person name="Britton C."/>
            <person name="Davik J."/>
            <person name="Ashrafi H."/>
            <person name="Aiden E.L."/>
            <person name="Borodovsky M."/>
            <person name="Worthington M."/>
        </authorList>
    </citation>
    <scope>NUCLEOTIDE SEQUENCE [LARGE SCALE GENOMIC DNA]</scope>
    <source>
        <strain evidence="2">PI 553951</strain>
    </source>
</reference>
<gene>
    <name evidence="2" type="ORF">M0R45_001620</name>
</gene>
<protein>
    <submittedName>
        <fullName evidence="2">Uncharacterized protein</fullName>
    </submittedName>
</protein>